<feature type="domain" description="NFACT RNA-binding" evidence="2">
    <location>
        <begin position="595"/>
        <end position="677"/>
    </location>
</feature>
<evidence type="ECO:0000313" key="4">
    <source>
        <dbReference type="Proteomes" id="UP000236319"/>
    </source>
</evidence>
<proteinExistence type="predicted"/>
<dbReference type="GO" id="GO:0072344">
    <property type="term" value="P:rescue of stalled ribosome"/>
    <property type="evidence" value="ECO:0007669"/>
    <property type="project" value="TreeGrafter"/>
</dbReference>
<evidence type="ECO:0000256" key="1">
    <source>
        <dbReference type="SAM" id="MobiDB-lite"/>
    </source>
</evidence>
<keyword evidence="4" id="KW-1185">Reference proteome</keyword>
<reference evidence="3 4" key="1">
    <citation type="journal article" date="2017" name="BMC Genomics">
        <title>Whole-genome assembly of Babesia ovata and comparative genomics between closely related pathogens.</title>
        <authorList>
            <person name="Yamagishi J."/>
            <person name="Asada M."/>
            <person name="Hakimi H."/>
            <person name="Tanaka T.Q."/>
            <person name="Sugimoto C."/>
            <person name="Kawazu S."/>
        </authorList>
    </citation>
    <scope>NUCLEOTIDE SEQUENCE [LARGE SCALE GENOMIC DNA]</scope>
    <source>
        <strain evidence="3 4">Miyake</strain>
    </source>
</reference>
<dbReference type="GO" id="GO:0043023">
    <property type="term" value="F:ribosomal large subunit binding"/>
    <property type="evidence" value="ECO:0007669"/>
    <property type="project" value="TreeGrafter"/>
</dbReference>
<dbReference type="PANTHER" id="PTHR15239:SF6">
    <property type="entry name" value="RIBOSOME QUALITY CONTROL COMPLEX SUBUNIT NEMF"/>
    <property type="match status" value="1"/>
</dbReference>
<dbReference type="GO" id="GO:0000049">
    <property type="term" value="F:tRNA binding"/>
    <property type="evidence" value="ECO:0007669"/>
    <property type="project" value="TreeGrafter"/>
</dbReference>
<evidence type="ECO:0000259" key="2">
    <source>
        <dbReference type="Pfam" id="PF05670"/>
    </source>
</evidence>
<accession>A0A2H6KHU3</accession>
<sequence>MSVLVITANIAAVRTGAMLSRGCRALTFVTSVSGRANPNIAVARRGISCPRARVSDSGSSDMNSFDQLPRYPATPDDCIASFDTIKNDEVVLQPSPTEKGGSNNVAVDFGMLRRYSEELNAVLANATFNGVTQIPLKKWFIEAKPLDVALLHFRGFERGDSLCLFYQRTGFPLVPSPSASYIPATERQLSYFETVMSGLSGLRVTKVHCPYFFKSILAIDLKPAYQPLGDDGGDGTAESYRIMFIARRSGNRFVMTDNKDGTILLTSETFDEKSGIKDGVGSVFQAEPSNKATPDPSESYGDFASHFMGKQHMSLLKAMILTYEGLDARRVTLLAAKSGVDCTKHVSKIENLADFHDTFIRWVRSADESHSQLHFVTGDGNVDNDNFDAQGESESDRGGTVINEPNQTEELEANNNKADPVDESSSKSENGAVAPKTIIEYVFRHWGSSGPVYAHQRLSEEAHTLIDTTLERLEKIRQQCIGDEQQVERLAKVNERINTINEYSQSLSTAMKWKSPEQYDLVKTIYDQVFDLGDLTGYRSKGRTARDGSKDDHSGGAYNDDEEAERNVPHARVKKVNPYKGILVIKTCVQDPNTPLIIVGRNAEQNERVTHELSLPGDIWLHTKDCPGSHVLLRRHGGSAEALQVAADIACHYSKAKARSKADVIKTGIENVTRCPGAKIGAVLVSNFETITGHPASGGEYVKAHRVSLN</sequence>
<dbReference type="Pfam" id="PF05670">
    <property type="entry name" value="NFACT-R_1"/>
    <property type="match status" value="1"/>
</dbReference>
<protein>
    <submittedName>
        <fullName evidence="3">Fibronectin-binding A domain-containing protein, putative</fullName>
    </submittedName>
</protein>
<evidence type="ECO:0000313" key="3">
    <source>
        <dbReference type="EMBL" id="GBE62567.1"/>
    </source>
</evidence>
<feature type="compositionally biased region" description="Basic and acidic residues" evidence="1">
    <location>
        <begin position="544"/>
        <end position="554"/>
    </location>
</feature>
<dbReference type="InterPro" id="IPR008532">
    <property type="entry name" value="NFACT_RNA-bd"/>
</dbReference>
<organism evidence="3 4">
    <name type="scientific">Babesia ovata</name>
    <dbReference type="NCBI Taxonomy" id="189622"/>
    <lineage>
        <taxon>Eukaryota</taxon>
        <taxon>Sar</taxon>
        <taxon>Alveolata</taxon>
        <taxon>Apicomplexa</taxon>
        <taxon>Aconoidasida</taxon>
        <taxon>Piroplasmida</taxon>
        <taxon>Babesiidae</taxon>
        <taxon>Babesia</taxon>
    </lineage>
</organism>
<feature type="region of interest" description="Disordered" evidence="1">
    <location>
        <begin position="375"/>
        <end position="431"/>
    </location>
</feature>
<dbReference type="EMBL" id="BDSA01000005">
    <property type="protein sequence ID" value="GBE62567.1"/>
    <property type="molecule type" value="Genomic_DNA"/>
</dbReference>
<dbReference type="VEuPathDB" id="PiroplasmaDB:BOVATA_040600"/>
<dbReference type="RefSeq" id="XP_028868810.1">
    <property type="nucleotide sequence ID" value="XM_029012977.1"/>
</dbReference>
<dbReference type="GeneID" id="39876337"/>
<dbReference type="AlphaFoldDB" id="A0A2H6KHU3"/>
<feature type="region of interest" description="Disordered" evidence="1">
    <location>
        <begin position="540"/>
        <end position="568"/>
    </location>
</feature>
<gene>
    <name evidence="3" type="ORF">BOVATA_040600</name>
</gene>
<dbReference type="Proteomes" id="UP000236319">
    <property type="component" value="Unassembled WGS sequence"/>
</dbReference>
<dbReference type="GO" id="GO:1990112">
    <property type="term" value="C:RQC complex"/>
    <property type="evidence" value="ECO:0007669"/>
    <property type="project" value="TreeGrafter"/>
</dbReference>
<name>A0A2H6KHU3_9APIC</name>
<comment type="caution">
    <text evidence="3">The sequence shown here is derived from an EMBL/GenBank/DDBJ whole genome shotgun (WGS) entry which is preliminary data.</text>
</comment>
<dbReference type="PANTHER" id="PTHR15239">
    <property type="entry name" value="NUCLEAR EXPORT MEDIATOR FACTOR NEMF"/>
    <property type="match status" value="1"/>
</dbReference>
<dbReference type="OrthoDB" id="436717at2759"/>
<dbReference type="InterPro" id="IPR051608">
    <property type="entry name" value="RQC_Subunit_NEMF"/>
</dbReference>